<name>A0A7W5BUF8_9GAMM</name>
<dbReference type="InterPro" id="IPR006344">
    <property type="entry name" value="RecD"/>
</dbReference>
<protein>
    <recommendedName>
        <fullName evidence="3">RecBCD enzyme subunit RecD</fullName>
        <ecNumber evidence="3">5.6.2.3</ecNumber>
    </recommendedName>
    <alternativeName>
        <fullName evidence="3">DNA 5'-3' helicase subunit RecD</fullName>
    </alternativeName>
    <alternativeName>
        <fullName evidence="3">Exonuclease V subunit RecD</fullName>
        <shortName evidence="3">ExoV subunit RecD</shortName>
    </alternativeName>
    <alternativeName>
        <fullName evidence="3">Helicase/nuclease RecBCD subunit RecD</fullName>
    </alternativeName>
</protein>
<dbReference type="GO" id="GO:0000724">
    <property type="term" value="P:double-strand break repair via homologous recombination"/>
    <property type="evidence" value="ECO:0007669"/>
    <property type="project" value="UniProtKB-UniRule"/>
</dbReference>
<dbReference type="InterPro" id="IPR027785">
    <property type="entry name" value="UvrD-like_helicase_C"/>
</dbReference>
<organism evidence="5 6">
    <name type="scientific">Halomonas organivorans</name>
    <dbReference type="NCBI Taxonomy" id="257772"/>
    <lineage>
        <taxon>Bacteria</taxon>
        <taxon>Pseudomonadati</taxon>
        <taxon>Pseudomonadota</taxon>
        <taxon>Gammaproteobacteria</taxon>
        <taxon>Oceanospirillales</taxon>
        <taxon>Halomonadaceae</taxon>
        <taxon>Halomonas</taxon>
    </lineage>
</organism>
<comment type="function">
    <text evidence="3">A helicase/nuclease that prepares dsDNA breaks (DSB) for recombinational DNA repair. Binds to DSBs and unwinds DNA via a highly rapid and processive ATP-dependent bidirectional helicase activity. Unwinds dsDNA until it encounters a Chi (crossover hotspot instigator) sequence from the 3' direction. Cuts ssDNA a few nucleotides 3' to the Chi site. The properties and activities of the enzyme are changed at Chi. The Chi-altered holoenzyme produces a long 3'-ssDNA overhang and facilitates RecA-binding to the ssDNA for homologous DNA recombination and repair. Holoenzyme degrades any linearized DNA that is unable to undergo homologous recombination. In the holoenzyme this subunit has ssDNA-dependent ATPase and 5'-3' helicase activity. When added to pre-assembled RecBC greatly stimulates nuclease activity and augments holoenzyme processivity. Negatively regulates the RecA-loading ability of RecBCD.</text>
</comment>
<evidence type="ECO:0000259" key="4">
    <source>
        <dbReference type="Pfam" id="PF13538"/>
    </source>
</evidence>
<dbReference type="CDD" id="cd18809">
    <property type="entry name" value="SF1_C_RecD"/>
    <property type="match status" value="1"/>
</dbReference>
<sequence>MITGGPGTGKTTTVVRLLALLQAQALGEGQGEREQALRIRLAAPTGKAAARLNESIAGQVSRLPFDKLAALWESHDQAPDTPGPTQPEDASPWERSLLRENPAEALELAIPTEVSTLHRLLGSRPDTRRFRHDRHNPLPLDVLVVDEASMVDVGMMAAMLEALPPRARLVLLGDKDQLASVEAGSVLGDLCARAEGGHYTPATAEWLSEATGQPLPAETLDADGQPLDQAIAMLRVSHRFTADSGIGQLAAAINLEAEPAAKRRAINEALSAGFADLSHQKLSADDERGLARLAVTGCPERFPGAHNADTPPVGYRHFLSVMAERRPADDTDQQAFDDWARAVIAAHGDFQLLCALRRGPWGVEGLNERVRQALERERLIDSQDGRQRWYPGRPVLVTRNDYGLGLMNGDIGITLDMPRPDAKPGDNRRLLRVAFPAGDGTDRIKWVLPSRLQAVETVFAMTVHKSQGSEFTHAALVLPDAPNPILTRELVYTGITRARHWLTLVETGRGQLMDAAQRRVMRVSGLGS</sequence>
<dbReference type="PANTHER" id="PTHR43788:SF6">
    <property type="entry name" value="DNA HELICASE B"/>
    <property type="match status" value="1"/>
</dbReference>
<gene>
    <name evidence="3" type="primary">recD</name>
    <name evidence="5" type="ORF">FHR96_000180</name>
</gene>
<dbReference type="Proteomes" id="UP000525987">
    <property type="component" value="Unassembled WGS sequence"/>
</dbReference>
<dbReference type="Pfam" id="PF13245">
    <property type="entry name" value="AAA_19"/>
    <property type="match status" value="1"/>
</dbReference>
<keyword evidence="3" id="KW-0234">DNA repair</keyword>
<comment type="subunit">
    <text evidence="3">Heterotrimer of RecB, RecC and RecD. All subunits contribute to DNA-binding.</text>
</comment>
<dbReference type="CDD" id="cd17933">
    <property type="entry name" value="DEXSc_RecD-like"/>
    <property type="match status" value="1"/>
</dbReference>
<dbReference type="GO" id="GO:0017116">
    <property type="term" value="F:single-stranded DNA helicase activity"/>
    <property type="evidence" value="ECO:0007669"/>
    <property type="project" value="TreeGrafter"/>
</dbReference>
<dbReference type="EC" id="5.6.2.3" evidence="3"/>
<feature type="domain" description="UvrD-like helicase C-terminal" evidence="4">
    <location>
        <begin position="458"/>
        <end position="505"/>
    </location>
</feature>
<keyword evidence="3" id="KW-0269">Exonuclease</keyword>
<dbReference type="EMBL" id="JACHXM010000001">
    <property type="protein sequence ID" value="MBB3139334.1"/>
    <property type="molecule type" value="Genomic_DNA"/>
</dbReference>
<dbReference type="SUPFAM" id="SSF52540">
    <property type="entry name" value="P-loop containing nucleoside triphosphate hydrolases"/>
    <property type="match status" value="2"/>
</dbReference>
<dbReference type="Gene3D" id="3.40.50.300">
    <property type="entry name" value="P-loop containing nucleotide triphosphate hydrolases"/>
    <property type="match status" value="3"/>
</dbReference>
<dbReference type="GO" id="GO:0003677">
    <property type="term" value="F:DNA binding"/>
    <property type="evidence" value="ECO:0007669"/>
    <property type="project" value="UniProtKB-UniRule"/>
</dbReference>
<comment type="caution">
    <text evidence="5">The sequence shown here is derived from an EMBL/GenBank/DDBJ whole genome shotgun (WGS) entry which is preliminary data.</text>
</comment>
<keyword evidence="3" id="KW-0378">Hydrolase</keyword>
<comment type="catalytic activity">
    <reaction evidence="3">
        <text>ATP + H2O = ADP + phosphate + H(+)</text>
        <dbReference type="Rhea" id="RHEA:13065"/>
        <dbReference type="ChEBI" id="CHEBI:15377"/>
        <dbReference type="ChEBI" id="CHEBI:15378"/>
        <dbReference type="ChEBI" id="CHEBI:30616"/>
        <dbReference type="ChEBI" id="CHEBI:43474"/>
        <dbReference type="ChEBI" id="CHEBI:456216"/>
        <dbReference type="EC" id="5.6.2.3"/>
    </reaction>
</comment>
<comment type="miscellaneous">
    <text evidence="3">In the RecBCD complex, RecB has a slow 3'-5' helicase, an exonuclease activity and loads RecA onto ssDNA, RecD has a fast 5'-3' helicase activity, while RecC stimulates the ATPase and processivity of the RecB helicase and contributes to recognition of the Chi site.</text>
</comment>
<keyword evidence="3" id="KW-0347">Helicase</keyword>
<dbReference type="GO" id="GO:0005524">
    <property type="term" value="F:ATP binding"/>
    <property type="evidence" value="ECO:0007669"/>
    <property type="project" value="UniProtKB-UniRule"/>
</dbReference>
<dbReference type="GO" id="GO:0009338">
    <property type="term" value="C:exodeoxyribonuclease V complex"/>
    <property type="evidence" value="ECO:0007669"/>
    <property type="project" value="InterPro"/>
</dbReference>
<dbReference type="GO" id="GO:0043139">
    <property type="term" value="F:5'-3' DNA helicase activity"/>
    <property type="evidence" value="ECO:0007669"/>
    <property type="project" value="UniProtKB-UniRule"/>
</dbReference>
<evidence type="ECO:0000256" key="2">
    <source>
        <dbReference type="ARBA" id="ARBA00022840"/>
    </source>
</evidence>
<dbReference type="InterPro" id="IPR050534">
    <property type="entry name" value="Coronavir_polyprotein_1ab"/>
</dbReference>
<keyword evidence="3" id="KW-0238">DNA-binding</keyword>
<accession>A0A7W5BUF8</accession>
<dbReference type="InterPro" id="IPR027417">
    <property type="entry name" value="P-loop_NTPase"/>
</dbReference>
<evidence type="ECO:0000256" key="1">
    <source>
        <dbReference type="ARBA" id="ARBA00022741"/>
    </source>
</evidence>
<keyword evidence="3" id="KW-0413">Isomerase</keyword>
<evidence type="ECO:0000256" key="3">
    <source>
        <dbReference type="HAMAP-Rule" id="MF_01487"/>
    </source>
</evidence>
<keyword evidence="3" id="KW-0227">DNA damage</keyword>
<reference evidence="5 6" key="1">
    <citation type="submission" date="2020-08" db="EMBL/GenBank/DDBJ databases">
        <title>Genomic Encyclopedia of Type Strains, Phase III (KMG-III): the genomes of soil and plant-associated and newly described type strains.</title>
        <authorList>
            <person name="Whitman W."/>
        </authorList>
    </citation>
    <scope>NUCLEOTIDE SEQUENCE [LARGE SCALE GENOMIC DNA]</scope>
    <source>
        <strain evidence="5 6">CECT 5995</strain>
    </source>
</reference>
<evidence type="ECO:0000313" key="6">
    <source>
        <dbReference type="Proteomes" id="UP000525987"/>
    </source>
</evidence>
<feature type="binding site" evidence="3">
    <location>
        <begin position="4"/>
        <end position="11"/>
    </location>
    <ligand>
        <name>ATP</name>
        <dbReference type="ChEBI" id="CHEBI:30616"/>
    </ligand>
</feature>
<proteinExistence type="inferred from homology"/>
<dbReference type="Pfam" id="PF13538">
    <property type="entry name" value="UvrD_C_2"/>
    <property type="match status" value="1"/>
</dbReference>
<dbReference type="PANTHER" id="PTHR43788">
    <property type="entry name" value="DNA2/NAM7 HELICASE FAMILY MEMBER"/>
    <property type="match status" value="1"/>
</dbReference>
<keyword evidence="6" id="KW-1185">Reference proteome</keyword>
<comment type="similarity">
    <text evidence="3">Belongs to the RecD family.</text>
</comment>
<keyword evidence="3" id="KW-0540">Nuclease</keyword>
<dbReference type="GO" id="GO:0008854">
    <property type="term" value="F:exodeoxyribonuclease V activity"/>
    <property type="evidence" value="ECO:0007669"/>
    <property type="project" value="InterPro"/>
</dbReference>
<dbReference type="NCBIfam" id="TIGR01447">
    <property type="entry name" value="recD"/>
    <property type="match status" value="1"/>
</dbReference>
<dbReference type="HAMAP" id="MF_01487">
    <property type="entry name" value="RecD"/>
    <property type="match status" value="1"/>
</dbReference>
<keyword evidence="2 3" id="KW-0067">ATP-binding</keyword>
<keyword evidence="1 3" id="KW-0547">Nucleotide-binding</keyword>
<evidence type="ECO:0000313" key="5">
    <source>
        <dbReference type="EMBL" id="MBB3139334.1"/>
    </source>
</evidence>
<dbReference type="AlphaFoldDB" id="A0A7W5BUF8"/>